<dbReference type="GO" id="GO:0005319">
    <property type="term" value="F:lipid transporter activity"/>
    <property type="evidence" value="ECO:0007669"/>
    <property type="project" value="TreeGrafter"/>
</dbReference>
<feature type="transmembrane region" description="Helical" evidence="5">
    <location>
        <begin position="253"/>
        <end position="275"/>
    </location>
</feature>
<evidence type="ECO:0000256" key="4">
    <source>
        <dbReference type="ARBA" id="ARBA00023136"/>
    </source>
</evidence>
<dbReference type="STRING" id="10195.A0A3M7PRV0"/>
<evidence type="ECO:0000313" key="8">
    <source>
        <dbReference type="Proteomes" id="UP000276133"/>
    </source>
</evidence>
<dbReference type="PANTHER" id="PTHR19229">
    <property type="entry name" value="ATP-BINDING CASSETTE TRANSPORTER SUBFAMILY A ABCA"/>
    <property type="match status" value="1"/>
</dbReference>
<name>A0A3M7PRV0_BRAPC</name>
<dbReference type="OrthoDB" id="10255969at2759"/>
<evidence type="ECO:0000259" key="6">
    <source>
        <dbReference type="Pfam" id="PF12698"/>
    </source>
</evidence>
<keyword evidence="7" id="KW-0547">Nucleotide-binding</keyword>
<dbReference type="GO" id="GO:0140359">
    <property type="term" value="F:ABC-type transporter activity"/>
    <property type="evidence" value="ECO:0007669"/>
    <property type="project" value="InterPro"/>
</dbReference>
<organism evidence="7 8">
    <name type="scientific">Brachionus plicatilis</name>
    <name type="common">Marine rotifer</name>
    <name type="synonym">Brachionus muelleri</name>
    <dbReference type="NCBI Taxonomy" id="10195"/>
    <lineage>
        <taxon>Eukaryota</taxon>
        <taxon>Metazoa</taxon>
        <taxon>Spiralia</taxon>
        <taxon>Gnathifera</taxon>
        <taxon>Rotifera</taxon>
        <taxon>Eurotatoria</taxon>
        <taxon>Monogononta</taxon>
        <taxon>Pseudotrocha</taxon>
        <taxon>Ploima</taxon>
        <taxon>Brachionidae</taxon>
        <taxon>Brachionus</taxon>
    </lineage>
</organism>
<dbReference type="Proteomes" id="UP000276133">
    <property type="component" value="Unassembled WGS sequence"/>
</dbReference>
<feature type="transmembrane region" description="Helical" evidence="5">
    <location>
        <begin position="295"/>
        <end position="318"/>
    </location>
</feature>
<reference evidence="7 8" key="1">
    <citation type="journal article" date="2018" name="Sci. Rep.">
        <title>Genomic signatures of local adaptation to the degree of environmental predictability in rotifers.</title>
        <authorList>
            <person name="Franch-Gras L."/>
            <person name="Hahn C."/>
            <person name="Garcia-Roger E.M."/>
            <person name="Carmona M.J."/>
            <person name="Serra M."/>
            <person name="Gomez A."/>
        </authorList>
    </citation>
    <scope>NUCLEOTIDE SEQUENCE [LARGE SCALE GENOMIC DNA]</scope>
    <source>
        <strain evidence="7">HYR1</strain>
    </source>
</reference>
<dbReference type="InterPro" id="IPR026082">
    <property type="entry name" value="ABCA"/>
</dbReference>
<feature type="transmembrane region" description="Helical" evidence="5">
    <location>
        <begin position="396"/>
        <end position="417"/>
    </location>
</feature>
<sequence length="431" mass="50738">MQVLKSAPKNLKNIFQNQTFRQLLILIWKNILIIKRNPFGPLIEILLSIFFISFIIILRFYVEIIYFPPISNPIYNIIDFFYKTASQDLILFYPNIPLVQNIVERAFRVIKSQKYWLNLSIQGTNESEVTNLNFYTANRLLAFIAFPFGNQTLLPNKVEYTITTREQNNFVYNVGNIFYPQKEFMFGKSPVQLCQDSKYFRLYNTFNSIKYALDLSIIQEMTKVPMNNPRNIKIQQIGCPGYLNDELKSSFSFLIPLVIQLGFLVPLINTIGQIVREKQTKMNEYLKIMGIKPYVYKLSYCIRLGLIYLLMSLMVTYFCTLELEPKREEERLAKKVLLKHVQFSTIFISMMVYSIQSTLFVIFISVFFTKPLVAKLVVILIWTVSGVNLYNDLENFWKYFFCMFPNTGLILSFQLFYQYDRSGLCFKSTNI</sequence>
<evidence type="ECO:0000256" key="3">
    <source>
        <dbReference type="ARBA" id="ARBA00022989"/>
    </source>
</evidence>
<accession>A0A3M7PRV0</accession>
<keyword evidence="7" id="KW-0067">ATP-binding</keyword>
<feature type="transmembrane region" description="Helical" evidence="5">
    <location>
        <begin position="39"/>
        <end position="62"/>
    </location>
</feature>
<dbReference type="AlphaFoldDB" id="A0A3M7PRV0"/>
<dbReference type="GO" id="GO:0016020">
    <property type="term" value="C:membrane"/>
    <property type="evidence" value="ECO:0007669"/>
    <property type="project" value="UniProtKB-SubCell"/>
</dbReference>
<dbReference type="PANTHER" id="PTHR19229:SF250">
    <property type="entry name" value="ABC TRANSPORTER DOMAIN-CONTAINING PROTEIN-RELATED"/>
    <property type="match status" value="1"/>
</dbReference>
<evidence type="ECO:0000256" key="5">
    <source>
        <dbReference type="SAM" id="Phobius"/>
    </source>
</evidence>
<keyword evidence="8" id="KW-1185">Reference proteome</keyword>
<dbReference type="EMBL" id="REGN01009191">
    <property type="protein sequence ID" value="RNA01714.1"/>
    <property type="molecule type" value="Genomic_DNA"/>
</dbReference>
<evidence type="ECO:0000313" key="7">
    <source>
        <dbReference type="EMBL" id="RNA01714.1"/>
    </source>
</evidence>
<keyword evidence="2 5" id="KW-0812">Transmembrane</keyword>
<evidence type="ECO:0000256" key="1">
    <source>
        <dbReference type="ARBA" id="ARBA00004141"/>
    </source>
</evidence>
<protein>
    <submittedName>
        <fullName evidence="7">ATP-binding cassette sub-family A member 3</fullName>
    </submittedName>
</protein>
<proteinExistence type="predicted"/>
<feature type="transmembrane region" description="Helical" evidence="5">
    <location>
        <begin position="372"/>
        <end position="390"/>
    </location>
</feature>
<dbReference type="InterPro" id="IPR013525">
    <property type="entry name" value="ABC2_TM"/>
</dbReference>
<keyword evidence="3 5" id="KW-1133">Transmembrane helix</keyword>
<feature type="domain" description="ABC-2 type transporter transmembrane" evidence="6">
    <location>
        <begin position="43"/>
        <end position="414"/>
    </location>
</feature>
<feature type="transmembrane region" description="Helical" evidence="5">
    <location>
        <begin position="346"/>
        <end position="367"/>
    </location>
</feature>
<dbReference type="GO" id="GO:0005524">
    <property type="term" value="F:ATP binding"/>
    <property type="evidence" value="ECO:0007669"/>
    <property type="project" value="UniProtKB-KW"/>
</dbReference>
<comment type="subcellular location">
    <subcellularLocation>
        <location evidence="1">Membrane</location>
        <topology evidence="1">Multi-pass membrane protein</topology>
    </subcellularLocation>
</comment>
<keyword evidence="4 5" id="KW-0472">Membrane</keyword>
<comment type="caution">
    <text evidence="7">The sequence shown here is derived from an EMBL/GenBank/DDBJ whole genome shotgun (WGS) entry which is preliminary data.</text>
</comment>
<dbReference type="Pfam" id="PF12698">
    <property type="entry name" value="ABC2_membrane_3"/>
    <property type="match status" value="1"/>
</dbReference>
<evidence type="ECO:0000256" key="2">
    <source>
        <dbReference type="ARBA" id="ARBA00022692"/>
    </source>
</evidence>
<gene>
    <name evidence="7" type="ORF">BpHYR1_015593</name>
</gene>